<sequence>MLDADGMHRSCYRSGVCTNREVYLLGVSVRRGSDPVLCRLVCWGPFCPIPRRWMPRRGEVYS</sequence>
<reference evidence="1 2" key="2">
    <citation type="submission" date="2018-11" db="EMBL/GenBank/DDBJ databases">
        <authorList>
            <consortium name="Pathogen Informatics"/>
        </authorList>
    </citation>
    <scope>NUCLEOTIDE SEQUENCE [LARGE SCALE GENOMIC DNA]</scope>
</reference>
<organism evidence="3">
    <name type="scientific">Nippostrongylus brasiliensis</name>
    <name type="common">Rat hookworm</name>
    <dbReference type="NCBI Taxonomy" id="27835"/>
    <lineage>
        <taxon>Eukaryota</taxon>
        <taxon>Metazoa</taxon>
        <taxon>Ecdysozoa</taxon>
        <taxon>Nematoda</taxon>
        <taxon>Chromadorea</taxon>
        <taxon>Rhabditida</taxon>
        <taxon>Rhabditina</taxon>
        <taxon>Rhabditomorpha</taxon>
        <taxon>Strongyloidea</taxon>
        <taxon>Heligmosomidae</taxon>
        <taxon>Nippostrongylus</taxon>
    </lineage>
</organism>
<evidence type="ECO:0000313" key="2">
    <source>
        <dbReference type="Proteomes" id="UP000271162"/>
    </source>
</evidence>
<dbReference type="Proteomes" id="UP000271162">
    <property type="component" value="Unassembled WGS sequence"/>
</dbReference>
<name>A0A0N4Y5Y6_NIPBR</name>
<evidence type="ECO:0000313" key="1">
    <source>
        <dbReference type="EMBL" id="VDL75042.1"/>
    </source>
</evidence>
<evidence type="ECO:0000313" key="3">
    <source>
        <dbReference type="WBParaSite" id="NBR_0001145201-mRNA-1"/>
    </source>
</evidence>
<reference evidence="3" key="1">
    <citation type="submission" date="2017-02" db="UniProtKB">
        <authorList>
            <consortium name="WormBaseParasite"/>
        </authorList>
    </citation>
    <scope>IDENTIFICATION</scope>
</reference>
<keyword evidence="2" id="KW-1185">Reference proteome</keyword>
<dbReference type="WBParaSite" id="NBR_0001145201-mRNA-1">
    <property type="protein sequence ID" value="NBR_0001145201-mRNA-1"/>
    <property type="gene ID" value="NBR_0001145201"/>
</dbReference>
<proteinExistence type="predicted"/>
<dbReference type="AlphaFoldDB" id="A0A0N4Y5Y6"/>
<accession>A0A0N4Y5Y6</accession>
<gene>
    <name evidence="1" type="ORF">NBR_LOCUS11453</name>
</gene>
<dbReference type="EMBL" id="UYSL01020528">
    <property type="protein sequence ID" value="VDL75042.1"/>
    <property type="molecule type" value="Genomic_DNA"/>
</dbReference>
<protein>
    <submittedName>
        <fullName evidence="3">Transposase</fullName>
    </submittedName>
</protein>